<sequence length="44" mass="5242">MAVRVEERVVWRTLFFYCFFIYDMGLQLRPQDGKVGMKRGGEVL</sequence>
<organism evidence="2 3">
    <name type="scientific">Paenibacillus mucilaginosus K02</name>
    <dbReference type="NCBI Taxonomy" id="997761"/>
    <lineage>
        <taxon>Bacteria</taxon>
        <taxon>Bacillati</taxon>
        <taxon>Bacillota</taxon>
        <taxon>Bacilli</taxon>
        <taxon>Bacillales</taxon>
        <taxon>Paenibacillaceae</taxon>
        <taxon>Paenibacillus</taxon>
    </lineage>
</organism>
<accession>R9UN93</accession>
<keyword evidence="1" id="KW-0812">Transmembrane</keyword>
<evidence type="ECO:0000256" key="1">
    <source>
        <dbReference type="SAM" id="Phobius"/>
    </source>
</evidence>
<keyword evidence="1" id="KW-1133">Transmembrane helix</keyword>
<dbReference type="EMBL" id="CP003422">
    <property type="protein sequence ID" value="AGN70738.1"/>
    <property type="molecule type" value="Genomic_DNA"/>
</dbReference>
<evidence type="ECO:0000313" key="3">
    <source>
        <dbReference type="Proteomes" id="UP000007392"/>
    </source>
</evidence>
<dbReference type="AlphaFoldDB" id="R9UN93"/>
<dbReference type="Proteomes" id="UP000007392">
    <property type="component" value="Chromosome"/>
</dbReference>
<name>R9UN93_9BACL</name>
<dbReference type="KEGG" id="pmw:B2K_39740"/>
<feature type="transmembrane region" description="Helical" evidence="1">
    <location>
        <begin position="9"/>
        <end position="28"/>
    </location>
</feature>
<reference evidence="2 3" key="1">
    <citation type="submission" date="2013-06" db="EMBL/GenBank/DDBJ databases">
        <title>Complete genome sequence of Paenibacillus mucilaginosus K02.</title>
        <authorList>
            <person name="Xiao B."/>
            <person name="Sun L."/>
            <person name="Xiao L."/>
            <person name="Lian B."/>
        </authorList>
    </citation>
    <scope>NUCLEOTIDE SEQUENCE [LARGE SCALE GENOMIC DNA]</scope>
    <source>
        <strain evidence="2 3">K02</strain>
    </source>
</reference>
<evidence type="ECO:0000313" key="2">
    <source>
        <dbReference type="EMBL" id="AGN70738.1"/>
    </source>
</evidence>
<protein>
    <submittedName>
        <fullName evidence="2">Uncharacterized protein</fullName>
    </submittedName>
</protein>
<gene>
    <name evidence="2" type="ORF">B2K_39740</name>
</gene>
<proteinExistence type="predicted"/>
<keyword evidence="1" id="KW-0472">Membrane</keyword>
<dbReference type="HOGENOM" id="CLU_3219530_0_0_9"/>